<dbReference type="PANTHER" id="PTHR36836">
    <property type="entry name" value="COLANIC ACID BIOSYNTHESIS PROTEIN WCAK"/>
    <property type="match status" value="1"/>
</dbReference>
<organism evidence="2 3">
    <name type="scientific">Chroogloeocystis siderophila 5.2 s.c.1</name>
    <dbReference type="NCBI Taxonomy" id="247279"/>
    <lineage>
        <taxon>Bacteria</taxon>
        <taxon>Bacillati</taxon>
        <taxon>Cyanobacteriota</taxon>
        <taxon>Cyanophyceae</taxon>
        <taxon>Oscillatoriophycideae</taxon>
        <taxon>Chroococcales</taxon>
        <taxon>Chroococcaceae</taxon>
        <taxon>Chroogloeocystis</taxon>
    </lineage>
</organism>
<dbReference type="Pfam" id="PF04230">
    <property type="entry name" value="PS_pyruv_trans"/>
    <property type="match status" value="1"/>
</dbReference>
<evidence type="ECO:0000313" key="2">
    <source>
        <dbReference type="EMBL" id="OKH20552.1"/>
    </source>
</evidence>
<dbReference type="RefSeq" id="WP_073551754.1">
    <property type="nucleotide sequence ID" value="NZ_CAWMVK010000032.1"/>
</dbReference>
<protein>
    <recommendedName>
        <fullName evidence="1">Polysaccharide pyruvyl transferase domain-containing protein</fullName>
    </recommendedName>
</protein>
<sequence length="378" mass="42812">MKRKGVLICGYYGNYNLGDEAMLTGMLKLLQQHDQWRVTVFSKDTQDTKTRHSVEAIHYQSGEFKIQHNLTMLQNQYFILGGGDLLRDSVNNSKAERWLRPLQRAIRLRLRTLVLGISVGEIWRKETEKIIPQVLDQVNLLAVRDADSKTQLEKLGVRKNIHVMSDLALHGLPEISPHSTHLARAIQIGITVRPLVGSGYSTDVNAYSKFQQELAAIADFLAEQCGATIHFLPFQALKKGYHSTDDDRIGILDILRYSRCSSQFVVHPYFESLQYLIQLISQLDLTIGMRLHSLVLSAGLGVPVIAVEYASKVRGFMQEIGQVEYSIPIECFNREQLLPIIRNILNDPLTARKHVGAGIKNYRQGRSRIQQILAQTLV</sequence>
<accession>A0A1U7HAC9</accession>
<dbReference type="STRING" id="247279.NIES1031_22995"/>
<dbReference type="OrthoDB" id="3199616at2"/>
<dbReference type="PANTHER" id="PTHR36836:SF1">
    <property type="entry name" value="COLANIC ACID BIOSYNTHESIS PROTEIN WCAK"/>
    <property type="match status" value="1"/>
</dbReference>
<reference evidence="2 3" key="1">
    <citation type="submission" date="2016-11" db="EMBL/GenBank/DDBJ databases">
        <title>Draft Genome Sequences of Nine Cyanobacterial Strains from Diverse Habitats.</title>
        <authorList>
            <person name="Zhu T."/>
            <person name="Hou S."/>
            <person name="Lu X."/>
            <person name="Hess W.R."/>
        </authorList>
    </citation>
    <scope>NUCLEOTIDE SEQUENCE [LARGE SCALE GENOMIC DNA]</scope>
    <source>
        <strain evidence="2 3">5.2 s.c.1</strain>
    </source>
</reference>
<name>A0A1U7HAC9_9CHRO</name>
<evidence type="ECO:0000259" key="1">
    <source>
        <dbReference type="Pfam" id="PF04230"/>
    </source>
</evidence>
<proteinExistence type="predicted"/>
<keyword evidence="3" id="KW-1185">Reference proteome</keyword>
<dbReference type="AlphaFoldDB" id="A0A1U7HAC9"/>
<feature type="domain" description="Polysaccharide pyruvyl transferase" evidence="1">
    <location>
        <begin position="16"/>
        <end position="310"/>
    </location>
</feature>
<dbReference type="InterPro" id="IPR007345">
    <property type="entry name" value="Polysacch_pyruvyl_Trfase"/>
</dbReference>
<dbReference type="EMBL" id="MRCC01000038">
    <property type="protein sequence ID" value="OKH20552.1"/>
    <property type="molecule type" value="Genomic_DNA"/>
</dbReference>
<evidence type="ECO:0000313" key="3">
    <source>
        <dbReference type="Proteomes" id="UP000185984"/>
    </source>
</evidence>
<gene>
    <name evidence="2" type="ORF">NIES1031_22995</name>
</gene>
<comment type="caution">
    <text evidence="2">The sequence shown here is derived from an EMBL/GenBank/DDBJ whole genome shotgun (WGS) entry which is preliminary data.</text>
</comment>
<dbReference type="Proteomes" id="UP000185984">
    <property type="component" value="Unassembled WGS sequence"/>
</dbReference>